<dbReference type="InterPro" id="IPR036770">
    <property type="entry name" value="Ankyrin_rpt-contain_sf"/>
</dbReference>
<dbReference type="PROSITE" id="PS50297">
    <property type="entry name" value="ANK_REP_REGION"/>
    <property type="match status" value="1"/>
</dbReference>
<evidence type="ECO:0000259" key="3">
    <source>
        <dbReference type="Pfam" id="PF24883"/>
    </source>
</evidence>
<evidence type="ECO:0000313" key="4">
    <source>
        <dbReference type="EMBL" id="OIW28218.1"/>
    </source>
</evidence>
<keyword evidence="1" id="KW-0677">Repeat</keyword>
<evidence type="ECO:0000256" key="2">
    <source>
        <dbReference type="PROSITE-ProRule" id="PRU00023"/>
    </source>
</evidence>
<dbReference type="OrthoDB" id="194358at2759"/>
<dbReference type="SUPFAM" id="SSF52540">
    <property type="entry name" value="P-loop containing nucleoside triphosphate hydrolases"/>
    <property type="match status" value="1"/>
</dbReference>
<dbReference type="InterPro" id="IPR002110">
    <property type="entry name" value="Ankyrin_rpt"/>
</dbReference>
<dbReference type="SMART" id="SM00248">
    <property type="entry name" value="ANK"/>
    <property type="match status" value="4"/>
</dbReference>
<accession>A0A1J7JKN4</accession>
<sequence>MESHLLDVQAALSTSEQLYKKVTRCARSTTATLDRQHLHHASRLIRDISASLYQVHLTLSTAQDDRPSTVGENFNLYHIHRCQQLLGDLDRSMGTGPLDGLHGRLLEAGQAESKVQDLAQANAQLALAVAADIPFAVLRALSQPEMLAIPGRADVHVHLPDRPPSDGRWEIPTVRGIPNPAAVARWADSRLNTYLRLRTPGSLDMMLQNTLIQSWLAGHTPRLWLYGKRGSGKTVLASAVLEQLLNQTRHDPTTAVCYYISDQPERWARGSKVFLAGLYGQLAQQNPKANMILSASLNPHLIPDPTGLPRFVKDTLEEGKSYLREEAPYFGCIHKRLESCFRKVFIIVDGFNERGPESLGARAVLYNHFDRPGTANGASVTSILALSREPSDAGTALCFRRAGYQALDITPDPAQIRVYVRSRLSEHTRINPALSPSPEQGERIVEAIVSATRVFRVAELQVDYLLSVGSEAERNAALLTLPTELQELYSLLLTRLSDPHERDLVHTTVRWLQELTPDELSLHQLCECVAIFLARGAKSLADIPAIPEVQVLRLCTGLVRRTLNGSAIELAHRTVQETWPANTSNARYEIGIACLRLLNFQDFTYAAKEFRLEQERTTRRDVSHPFYRYAAEAWMDVLPGDDVDEALEQEFMHEACHLFSSCRSGNLISWLLEVGKQILSATYRLSPQHTFICLTTVCAKYSLSSLHIAACLGLSRVCSALVLSGLEMNSRSDLGNPLYCALAGPALLLSDALKIDWGIARKDIRLESRLDTAERLIDLGARPDFLPCLPEKGLSFAAVALMACAARSGPGDIRLFTALCPDEQYFTDEGFFAVFQDPGFPFEPASSGGSDGPPMPRQKKFLDDLCILLIDRSWQNSVPKIWDAAWRKGLEHNLECTSPATRRRLPMDDDTFTEVMLDAMESGLEVDIRYCMQDIRWNDNLPLAGLAEEDRGRTLLHRAVEEGNIALVRLLLERGRADVSISDASGRTPLHLCERSDILRLLVGSGADLRQCDNDGRLLWHYAAANNDVELLRTLLVLDRNTGWVLKQTTKQGRTPLAEALAFVRELNGLPTVPASQYPQFLAGKTQSIWFILGLIGNDAAYLRSDIPIVCYAAEWGSQEMVRVFRAQFSVLKLANQDGSGPLHFLNFRASVGLVREIYEIPGVANLPALNNDGHSPAETIFLAFKPSVEEPNDNAHPSNNAELDREAYMELLTEDVCKSRDVHDRTLWQRFCGDVLLHYAPKTDWSCVVNAISVAVSCFVEKGVIQEFDSSTNTCSFVELSRMICGELADIRTPSWLPTIYLQLIRATTSLEIQQLEDDEDLNFFLQVIKRDRLEYREVFAELESMGVPTALLRG</sequence>
<keyword evidence="2" id="KW-0040">ANK repeat</keyword>
<keyword evidence="5" id="KW-1185">Reference proteome</keyword>
<dbReference type="InParanoid" id="A0A1J7JKN4"/>
<dbReference type="SUPFAM" id="SSF48403">
    <property type="entry name" value="Ankyrin repeat"/>
    <property type="match status" value="1"/>
</dbReference>
<dbReference type="Pfam" id="PF24883">
    <property type="entry name" value="NPHP3_N"/>
    <property type="match status" value="1"/>
</dbReference>
<dbReference type="Pfam" id="PF12796">
    <property type="entry name" value="Ank_2"/>
    <property type="match status" value="1"/>
</dbReference>
<name>A0A1J7JKN4_9PEZI</name>
<protein>
    <recommendedName>
        <fullName evidence="3">Nephrocystin 3-like N-terminal domain-containing protein</fullName>
    </recommendedName>
</protein>
<dbReference type="STRING" id="1408157.A0A1J7JKN4"/>
<dbReference type="Gene3D" id="1.25.40.20">
    <property type="entry name" value="Ankyrin repeat-containing domain"/>
    <property type="match status" value="1"/>
</dbReference>
<gene>
    <name evidence="4" type="ORF">CONLIGDRAFT_368949</name>
</gene>
<dbReference type="PANTHER" id="PTHR10039:SF15">
    <property type="entry name" value="NACHT DOMAIN-CONTAINING PROTEIN"/>
    <property type="match status" value="1"/>
</dbReference>
<dbReference type="EMBL" id="KV875098">
    <property type="protein sequence ID" value="OIW28218.1"/>
    <property type="molecule type" value="Genomic_DNA"/>
</dbReference>
<evidence type="ECO:0000256" key="1">
    <source>
        <dbReference type="ARBA" id="ARBA00022737"/>
    </source>
</evidence>
<feature type="repeat" description="ANK" evidence="2">
    <location>
        <begin position="951"/>
        <end position="975"/>
    </location>
</feature>
<evidence type="ECO:0000313" key="5">
    <source>
        <dbReference type="Proteomes" id="UP000182658"/>
    </source>
</evidence>
<dbReference type="InterPro" id="IPR027417">
    <property type="entry name" value="P-loop_NTPase"/>
</dbReference>
<dbReference type="Gene3D" id="3.40.50.300">
    <property type="entry name" value="P-loop containing nucleotide triphosphate hydrolases"/>
    <property type="match status" value="1"/>
</dbReference>
<dbReference type="PROSITE" id="PS50088">
    <property type="entry name" value="ANK_REPEAT"/>
    <property type="match status" value="1"/>
</dbReference>
<dbReference type="InterPro" id="IPR056884">
    <property type="entry name" value="NPHP3-like_N"/>
</dbReference>
<reference evidence="4 5" key="1">
    <citation type="submission" date="2016-10" db="EMBL/GenBank/DDBJ databases">
        <title>Draft genome sequence of Coniochaeta ligniaria NRRL30616, a lignocellulolytic fungus for bioabatement of inhibitors in plant biomass hydrolysates.</title>
        <authorList>
            <consortium name="DOE Joint Genome Institute"/>
            <person name="Jimenez D.J."/>
            <person name="Hector R.E."/>
            <person name="Riley R."/>
            <person name="Sun H."/>
            <person name="Grigoriev I.V."/>
            <person name="Van Elsas J.D."/>
            <person name="Nichols N.N."/>
        </authorList>
    </citation>
    <scope>NUCLEOTIDE SEQUENCE [LARGE SCALE GENOMIC DNA]</scope>
    <source>
        <strain evidence="4 5">NRRL 30616</strain>
    </source>
</reference>
<feature type="domain" description="Nephrocystin 3-like N-terminal" evidence="3">
    <location>
        <begin position="202"/>
        <end position="353"/>
    </location>
</feature>
<dbReference type="PANTHER" id="PTHR10039">
    <property type="entry name" value="AMELOGENIN"/>
    <property type="match status" value="1"/>
</dbReference>
<organism evidence="4 5">
    <name type="scientific">Coniochaeta ligniaria NRRL 30616</name>
    <dbReference type="NCBI Taxonomy" id="1408157"/>
    <lineage>
        <taxon>Eukaryota</taxon>
        <taxon>Fungi</taxon>
        <taxon>Dikarya</taxon>
        <taxon>Ascomycota</taxon>
        <taxon>Pezizomycotina</taxon>
        <taxon>Sordariomycetes</taxon>
        <taxon>Sordariomycetidae</taxon>
        <taxon>Coniochaetales</taxon>
        <taxon>Coniochaetaceae</taxon>
        <taxon>Coniochaeta</taxon>
    </lineage>
</organism>
<proteinExistence type="predicted"/>
<dbReference type="Proteomes" id="UP000182658">
    <property type="component" value="Unassembled WGS sequence"/>
</dbReference>